<name>A0A382VQT1_9ZZZZ</name>
<gene>
    <name evidence="2" type="ORF">METZ01_LOCUS401199</name>
</gene>
<reference evidence="2" key="1">
    <citation type="submission" date="2018-05" db="EMBL/GenBank/DDBJ databases">
        <authorList>
            <person name="Lanie J.A."/>
            <person name="Ng W.-L."/>
            <person name="Kazmierczak K.M."/>
            <person name="Andrzejewski T.M."/>
            <person name="Davidsen T.M."/>
            <person name="Wayne K.J."/>
            <person name="Tettelin H."/>
            <person name="Glass J.I."/>
            <person name="Rusch D."/>
            <person name="Podicherti R."/>
            <person name="Tsui H.-C.T."/>
            <person name="Winkler M.E."/>
        </authorList>
    </citation>
    <scope>NUCLEOTIDE SEQUENCE</scope>
</reference>
<dbReference type="EMBL" id="UINC01153558">
    <property type="protein sequence ID" value="SVD48345.1"/>
    <property type="molecule type" value="Genomic_DNA"/>
</dbReference>
<evidence type="ECO:0000313" key="2">
    <source>
        <dbReference type="EMBL" id="SVD48345.1"/>
    </source>
</evidence>
<sequence>MKPPMLPFAYSDTHSLWDFKIQVESHRQQANTQGAQSQEKSLFGIDHT</sequence>
<feature type="region of interest" description="Disordered" evidence="1">
    <location>
        <begin position="27"/>
        <end position="48"/>
    </location>
</feature>
<dbReference type="AlphaFoldDB" id="A0A382VQT1"/>
<evidence type="ECO:0000256" key="1">
    <source>
        <dbReference type="SAM" id="MobiDB-lite"/>
    </source>
</evidence>
<organism evidence="2">
    <name type="scientific">marine metagenome</name>
    <dbReference type="NCBI Taxonomy" id="408172"/>
    <lineage>
        <taxon>unclassified sequences</taxon>
        <taxon>metagenomes</taxon>
        <taxon>ecological metagenomes</taxon>
    </lineage>
</organism>
<feature type="compositionally biased region" description="Polar residues" evidence="1">
    <location>
        <begin position="28"/>
        <end position="40"/>
    </location>
</feature>
<proteinExistence type="predicted"/>
<protein>
    <submittedName>
        <fullName evidence="2">Uncharacterized protein</fullName>
    </submittedName>
</protein>
<accession>A0A382VQT1</accession>